<reference evidence="2 3" key="1">
    <citation type="journal article" date="2014" name="PLoS Genet.">
        <title>Analysis of the Phlebiopsis gigantea genome, transcriptome and secretome provides insight into its pioneer colonization strategies of wood.</title>
        <authorList>
            <person name="Hori C."/>
            <person name="Ishida T."/>
            <person name="Igarashi K."/>
            <person name="Samejima M."/>
            <person name="Suzuki H."/>
            <person name="Master E."/>
            <person name="Ferreira P."/>
            <person name="Ruiz-Duenas F.J."/>
            <person name="Held B."/>
            <person name="Canessa P."/>
            <person name="Larrondo L.F."/>
            <person name="Schmoll M."/>
            <person name="Druzhinina I.S."/>
            <person name="Kubicek C.P."/>
            <person name="Gaskell J.A."/>
            <person name="Kersten P."/>
            <person name="St John F."/>
            <person name="Glasner J."/>
            <person name="Sabat G."/>
            <person name="Splinter BonDurant S."/>
            <person name="Syed K."/>
            <person name="Yadav J."/>
            <person name="Mgbeahuruike A.C."/>
            <person name="Kovalchuk A."/>
            <person name="Asiegbu F.O."/>
            <person name="Lackner G."/>
            <person name="Hoffmeister D."/>
            <person name="Rencoret J."/>
            <person name="Gutierrez A."/>
            <person name="Sun H."/>
            <person name="Lindquist E."/>
            <person name="Barry K."/>
            <person name="Riley R."/>
            <person name="Grigoriev I.V."/>
            <person name="Henrissat B."/>
            <person name="Kues U."/>
            <person name="Berka R.M."/>
            <person name="Martinez A.T."/>
            <person name="Covert S.F."/>
            <person name="Blanchette R.A."/>
            <person name="Cullen D."/>
        </authorList>
    </citation>
    <scope>NUCLEOTIDE SEQUENCE [LARGE SCALE GENOMIC DNA]</scope>
    <source>
        <strain evidence="2 3">11061_1 CR5-6</strain>
    </source>
</reference>
<feature type="region of interest" description="Disordered" evidence="1">
    <location>
        <begin position="213"/>
        <end position="232"/>
    </location>
</feature>
<gene>
    <name evidence="2" type="ORF">PHLGIDRAFT_416914</name>
</gene>
<evidence type="ECO:0000313" key="2">
    <source>
        <dbReference type="EMBL" id="KIP11821.1"/>
    </source>
</evidence>
<keyword evidence="3" id="KW-1185">Reference proteome</keyword>
<dbReference type="HOGENOM" id="CLU_1195260_0_0_1"/>
<sequence>MPSSMAVAVALVVLLRRQRPGLGRNILIAGKLVKQMYSSSLGDLMVEWRYIPDHSTRTAMLQLELSSDDVVAPNPRIAAQVTFNLVSCPTTPGAVDRVALGYLPPDFRNAAASGWKIADHLLLKLSKLTHVEVQILLRSEWTHRSSPPFRLSDNDFQPLPKTAQAGVVVRVRIEVPQFRLQRRRAHTGFDGPDPAERVNVRYGPYILHPTAGSTSGTMYPRKSGTKRPDFMH</sequence>
<protein>
    <submittedName>
        <fullName evidence="2">Uncharacterized protein</fullName>
    </submittedName>
</protein>
<dbReference type="EMBL" id="KN840443">
    <property type="protein sequence ID" value="KIP11821.1"/>
    <property type="molecule type" value="Genomic_DNA"/>
</dbReference>
<evidence type="ECO:0000256" key="1">
    <source>
        <dbReference type="SAM" id="MobiDB-lite"/>
    </source>
</evidence>
<name>A0A0C3S6H2_PHLG1</name>
<proteinExistence type="predicted"/>
<organism evidence="2 3">
    <name type="scientific">Phlebiopsis gigantea (strain 11061_1 CR5-6)</name>
    <name type="common">White-rot fungus</name>
    <name type="synonym">Peniophora gigantea</name>
    <dbReference type="NCBI Taxonomy" id="745531"/>
    <lineage>
        <taxon>Eukaryota</taxon>
        <taxon>Fungi</taxon>
        <taxon>Dikarya</taxon>
        <taxon>Basidiomycota</taxon>
        <taxon>Agaricomycotina</taxon>
        <taxon>Agaricomycetes</taxon>
        <taxon>Polyporales</taxon>
        <taxon>Phanerochaetaceae</taxon>
        <taxon>Phlebiopsis</taxon>
    </lineage>
</organism>
<dbReference type="Proteomes" id="UP000053257">
    <property type="component" value="Unassembled WGS sequence"/>
</dbReference>
<accession>A0A0C3S6H2</accession>
<evidence type="ECO:0000313" key="3">
    <source>
        <dbReference type="Proteomes" id="UP000053257"/>
    </source>
</evidence>
<dbReference type="AlphaFoldDB" id="A0A0C3S6H2"/>